<evidence type="ECO:0000313" key="2">
    <source>
        <dbReference type="EMBL" id="VEL30558.1"/>
    </source>
</evidence>
<protein>
    <submittedName>
        <fullName evidence="2">Uncharacterized protein</fullName>
    </submittedName>
</protein>
<dbReference type="EMBL" id="CAAALY010113233">
    <property type="protein sequence ID" value="VEL30558.1"/>
    <property type="molecule type" value="Genomic_DNA"/>
</dbReference>
<accession>A0A448X8A5</accession>
<sequence>MRLVNRALAVAGHAGLPATLQLKARLCVAVQRLQAGLASRDVGRLHSHVFLGHAADAGDGASAKLTADTPLRTVAVDFDDQLFSSLAPAAYTTTPTPTSTSTSTLTCGFEAAGNPQSVLLVLVRALASPDEVQLTGGLRWGGLRKLLPRHAAKTTEHACLADLVAEASASPSASPPLAPPLADASLGARLYHLLRLSTLGHQPLPSGLYLVYLQLQARLNQTANLLVARSQRLASPQTPTPHPTPTATATATASVVVFGVPPVQRVRSRWHVTRDEWCGLRRLAACPVEAAAAGRQLARLQAGVFRDPRCHRLAGQVAVAWGRLSRRLDLAEATARQCRLFLAEVVQLAPRLNLIVVAPPPGDEVRLLPLDAQPTPTLTPTATATATA</sequence>
<proteinExistence type="predicted"/>
<dbReference type="Proteomes" id="UP000784294">
    <property type="component" value="Unassembled WGS sequence"/>
</dbReference>
<organism evidence="2 3">
    <name type="scientific">Protopolystoma xenopodis</name>
    <dbReference type="NCBI Taxonomy" id="117903"/>
    <lineage>
        <taxon>Eukaryota</taxon>
        <taxon>Metazoa</taxon>
        <taxon>Spiralia</taxon>
        <taxon>Lophotrochozoa</taxon>
        <taxon>Platyhelminthes</taxon>
        <taxon>Monogenea</taxon>
        <taxon>Polyopisthocotylea</taxon>
        <taxon>Polystomatidea</taxon>
        <taxon>Polystomatidae</taxon>
        <taxon>Protopolystoma</taxon>
    </lineage>
</organism>
<feature type="region of interest" description="Disordered" evidence="1">
    <location>
        <begin position="368"/>
        <end position="388"/>
    </location>
</feature>
<keyword evidence="3" id="KW-1185">Reference proteome</keyword>
<name>A0A448X8A5_9PLAT</name>
<evidence type="ECO:0000256" key="1">
    <source>
        <dbReference type="SAM" id="MobiDB-lite"/>
    </source>
</evidence>
<evidence type="ECO:0000313" key="3">
    <source>
        <dbReference type="Proteomes" id="UP000784294"/>
    </source>
</evidence>
<comment type="caution">
    <text evidence="2">The sequence shown here is derived from an EMBL/GenBank/DDBJ whole genome shotgun (WGS) entry which is preliminary data.</text>
</comment>
<reference evidence="2" key="1">
    <citation type="submission" date="2018-11" db="EMBL/GenBank/DDBJ databases">
        <authorList>
            <consortium name="Pathogen Informatics"/>
        </authorList>
    </citation>
    <scope>NUCLEOTIDE SEQUENCE</scope>
</reference>
<dbReference type="AlphaFoldDB" id="A0A448X8A5"/>
<feature type="non-terminal residue" evidence="2">
    <location>
        <position position="388"/>
    </location>
</feature>
<gene>
    <name evidence="2" type="ORF">PXEA_LOCUS23998</name>
</gene>